<evidence type="ECO:0000313" key="4">
    <source>
        <dbReference type="EMBL" id="CAB4179651.1"/>
    </source>
</evidence>
<evidence type="ECO:0000313" key="2">
    <source>
        <dbReference type="EMBL" id="CAB4166899.1"/>
    </source>
</evidence>
<reference evidence="2" key="1">
    <citation type="submission" date="2020-04" db="EMBL/GenBank/DDBJ databases">
        <authorList>
            <person name="Chiriac C."/>
            <person name="Salcher M."/>
            <person name="Ghai R."/>
            <person name="Kavagutti S V."/>
        </authorList>
    </citation>
    <scope>NUCLEOTIDE SEQUENCE</scope>
</reference>
<dbReference type="EMBL" id="LR796797">
    <property type="protein sequence ID" value="CAB4166899.1"/>
    <property type="molecule type" value="Genomic_DNA"/>
</dbReference>
<sequence length="294" mass="31563">MKLPIFLHQFDTGYGGSLLPGDDAALPFSELWVKTNDGLAWMSNFDRHPARVGDLGQVQRLAAMYAGQGITMRPWFVPHGREVTGSIAELEGRLAGQIAAVSGGVALVDLEPHEPAPGGGAYYWRDDLGASGEDVGLMISTFLANGGRELWLVPDARPGRMPSFMSWWASPTVTRVLPQVYWTDFQQPYRVALDRAIATLTSSGVQRVSNVFPVLPGNATPDDLVAGIRYAKELGCGGVSIWQRSNLPPESAAALAALEDPWAAPPPPPPSTSPAWREHVTNARNELNAALAAS</sequence>
<evidence type="ECO:0000256" key="1">
    <source>
        <dbReference type="SAM" id="MobiDB-lite"/>
    </source>
</evidence>
<dbReference type="EMBL" id="LR797339">
    <property type="protein sequence ID" value="CAB4204242.1"/>
    <property type="molecule type" value="Genomic_DNA"/>
</dbReference>
<dbReference type="EMBL" id="LR796892">
    <property type="protein sequence ID" value="CAB4172992.1"/>
    <property type="molecule type" value="Genomic_DNA"/>
</dbReference>
<feature type="compositionally biased region" description="Pro residues" evidence="1">
    <location>
        <begin position="263"/>
        <end position="272"/>
    </location>
</feature>
<protein>
    <submittedName>
        <fullName evidence="2">Uncharacterized protein</fullName>
    </submittedName>
</protein>
<name>A0A6J5P508_9CAUD</name>
<evidence type="ECO:0000313" key="6">
    <source>
        <dbReference type="EMBL" id="CAB4215813.1"/>
    </source>
</evidence>
<proteinExistence type="predicted"/>
<dbReference type="EMBL" id="LR797436">
    <property type="protein sequence ID" value="CAB4215813.1"/>
    <property type="molecule type" value="Genomic_DNA"/>
</dbReference>
<evidence type="ECO:0000313" key="3">
    <source>
        <dbReference type="EMBL" id="CAB4172992.1"/>
    </source>
</evidence>
<dbReference type="EMBL" id="LR796982">
    <property type="protein sequence ID" value="CAB4179651.1"/>
    <property type="molecule type" value="Genomic_DNA"/>
</dbReference>
<organism evidence="2">
    <name type="scientific">uncultured Caudovirales phage</name>
    <dbReference type="NCBI Taxonomy" id="2100421"/>
    <lineage>
        <taxon>Viruses</taxon>
        <taxon>Duplodnaviria</taxon>
        <taxon>Heunggongvirae</taxon>
        <taxon>Uroviricota</taxon>
        <taxon>Caudoviricetes</taxon>
        <taxon>Peduoviridae</taxon>
        <taxon>Maltschvirus</taxon>
        <taxon>Maltschvirus maltsch</taxon>
    </lineage>
</organism>
<feature type="region of interest" description="Disordered" evidence="1">
    <location>
        <begin position="258"/>
        <end position="280"/>
    </location>
</feature>
<gene>
    <name evidence="4" type="ORF">UFOVP1023_34</name>
    <name evidence="5" type="ORF">UFOVP1383_43</name>
    <name evidence="6" type="ORF">UFOVP1477_5</name>
    <name evidence="2" type="ORF">UFOVP848_57</name>
    <name evidence="3" type="ORF">UFOVP945_8</name>
</gene>
<evidence type="ECO:0000313" key="5">
    <source>
        <dbReference type="EMBL" id="CAB4204242.1"/>
    </source>
</evidence>
<accession>A0A6J5P508</accession>